<dbReference type="PANTHER" id="PTHR48106">
    <property type="entry name" value="QUINONE OXIDOREDUCTASE PIG3-RELATED"/>
    <property type="match status" value="1"/>
</dbReference>
<evidence type="ECO:0000259" key="3">
    <source>
        <dbReference type="SMART" id="SM00829"/>
    </source>
</evidence>
<keyword evidence="5" id="KW-1185">Reference proteome</keyword>
<evidence type="ECO:0000313" key="5">
    <source>
        <dbReference type="Proteomes" id="UP000326924"/>
    </source>
</evidence>
<dbReference type="CDD" id="cd05276">
    <property type="entry name" value="p53_inducible_oxidoreductase"/>
    <property type="match status" value="1"/>
</dbReference>
<sequence length="331" mass="35565">MRAVDIKGGTGNANALFIDENAPVPTPGDGELLVRVKAFGLNRMDVMQREGKYMLPPQAPKTLGVEFSGVVESLGEGAPDFKIGDEVFGLAYGGAYAEYIAVSGKMCIHKPKELSWEQAAGVPETWITATQALWSVGGFKPGDRVLIHAGASGVGIAAIQLAKAHGAAAVYTTASSQEKIDFCVKELGATAGFNYKTQDFGEEILKATDGKGVDLIIDPVGQSHLQKDVNCAAKDGRIVLLAMMSGAVVKELNLAQILFKRLRIEGSTLRSRDLEYQQALRDKVVAEVLTGMESGSFKVFVEKVFSWKDIVDAHKLMESNETRGKIICIVD</sequence>
<dbReference type="InterPro" id="IPR036291">
    <property type="entry name" value="NAD(P)-bd_dom_sf"/>
</dbReference>
<dbReference type="InParanoid" id="A0A5J5ETC4"/>
<feature type="domain" description="Enoyl reductase (ER)" evidence="3">
    <location>
        <begin position="11"/>
        <end position="328"/>
    </location>
</feature>
<accession>A0A5J5ETC4</accession>
<comment type="caution">
    <text evidence="4">The sequence shown here is derived from an EMBL/GenBank/DDBJ whole genome shotgun (WGS) entry which is preliminary data.</text>
</comment>
<dbReference type="Gene3D" id="3.40.50.720">
    <property type="entry name" value="NAD(P)-binding Rossmann-like Domain"/>
    <property type="match status" value="1"/>
</dbReference>
<dbReference type="NCBIfam" id="TIGR02824">
    <property type="entry name" value="quinone_pig3"/>
    <property type="match status" value="1"/>
</dbReference>
<name>A0A5J5ETC4_9PEZI</name>
<dbReference type="Pfam" id="PF08240">
    <property type="entry name" value="ADH_N"/>
    <property type="match status" value="1"/>
</dbReference>
<dbReference type="Proteomes" id="UP000326924">
    <property type="component" value="Unassembled WGS sequence"/>
</dbReference>
<dbReference type="InterPro" id="IPR014189">
    <property type="entry name" value="Quinone_OxRdtase_PIG3"/>
</dbReference>
<dbReference type="EMBL" id="VXIS01000139">
    <property type="protein sequence ID" value="KAA8901936.1"/>
    <property type="molecule type" value="Genomic_DNA"/>
</dbReference>
<reference evidence="4 5" key="1">
    <citation type="submission" date="2019-09" db="EMBL/GenBank/DDBJ databases">
        <title>Draft genome of the ectomycorrhizal ascomycete Sphaerosporella brunnea.</title>
        <authorList>
            <consortium name="DOE Joint Genome Institute"/>
            <person name="Benucci G.M."/>
            <person name="Marozzi G."/>
            <person name="Antonielli L."/>
            <person name="Sanchez S."/>
            <person name="Marco P."/>
            <person name="Wang X."/>
            <person name="Falini L.B."/>
            <person name="Barry K."/>
            <person name="Haridas S."/>
            <person name="Lipzen A."/>
            <person name="Labutti K."/>
            <person name="Grigoriev I.V."/>
            <person name="Murat C."/>
            <person name="Martin F."/>
            <person name="Albertini E."/>
            <person name="Donnini D."/>
            <person name="Bonito G."/>
        </authorList>
    </citation>
    <scope>NUCLEOTIDE SEQUENCE [LARGE SCALE GENOMIC DNA]</scope>
    <source>
        <strain evidence="4 5">Sb_GMNB300</strain>
    </source>
</reference>
<protein>
    <recommendedName>
        <fullName evidence="3">Enoyl reductase (ER) domain-containing protein</fullName>
    </recommendedName>
</protein>
<dbReference type="Pfam" id="PF00107">
    <property type="entry name" value="ADH_zinc_N"/>
    <property type="match status" value="1"/>
</dbReference>
<dbReference type="SMART" id="SM00829">
    <property type="entry name" value="PKS_ER"/>
    <property type="match status" value="1"/>
</dbReference>
<dbReference type="InterPro" id="IPR013149">
    <property type="entry name" value="ADH-like_C"/>
</dbReference>
<organism evidence="4 5">
    <name type="scientific">Sphaerosporella brunnea</name>
    <dbReference type="NCBI Taxonomy" id="1250544"/>
    <lineage>
        <taxon>Eukaryota</taxon>
        <taxon>Fungi</taxon>
        <taxon>Dikarya</taxon>
        <taxon>Ascomycota</taxon>
        <taxon>Pezizomycotina</taxon>
        <taxon>Pezizomycetes</taxon>
        <taxon>Pezizales</taxon>
        <taxon>Pyronemataceae</taxon>
        <taxon>Sphaerosporella</taxon>
    </lineage>
</organism>
<dbReference type="GO" id="GO:0016651">
    <property type="term" value="F:oxidoreductase activity, acting on NAD(P)H"/>
    <property type="evidence" value="ECO:0007669"/>
    <property type="project" value="TreeGrafter"/>
</dbReference>
<dbReference type="SUPFAM" id="SSF51735">
    <property type="entry name" value="NAD(P)-binding Rossmann-fold domains"/>
    <property type="match status" value="1"/>
</dbReference>
<dbReference type="SUPFAM" id="SSF50129">
    <property type="entry name" value="GroES-like"/>
    <property type="match status" value="1"/>
</dbReference>
<evidence type="ECO:0000256" key="2">
    <source>
        <dbReference type="ARBA" id="ARBA00023002"/>
    </source>
</evidence>
<dbReference type="PANTHER" id="PTHR48106:SF18">
    <property type="entry name" value="QUINONE OXIDOREDUCTASE PIG3"/>
    <property type="match status" value="1"/>
</dbReference>
<evidence type="ECO:0000256" key="1">
    <source>
        <dbReference type="ARBA" id="ARBA00022857"/>
    </source>
</evidence>
<dbReference type="InterPro" id="IPR011032">
    <property type="entry name" value="GroES-like_sf"/>
</dbReference>
<dbReference type="GO" id="GO:0070402">
    <property type="term" value="F:NADPH binding"/>
    <property type="evidence" value="ECO:0007669"/>
    <property type="project" value="TreeGrafter"/>
</dbReference>
<dbReference type="AlphaFoldDB" id="A0A5J5ETC4"/>
<proteinExistence type="predicted"/>
<dbReference type="Gene3D" id="3.90.180.10">
    <property type="entry name" value="Medium-chain alcohol dehydrogenases, catalytic domain"/>
    <property type="match status" value="1"/>
</dbReference>
<evidence type="ECO:0000313" key="4">
    <source>
        <dbReference type="EMBL" id="KAA8901936.1"/>
    </source>
</evidence>
<keyword evidence="2" id="KW-0560">Oxidoreductase</keyword>
<dbReference type="InterPro" id="IPR020843">
    <property type="entry name" value="ER"/>
</dbReference>
<dbReference type="OrthoDB" id="203908at2759"/>
<keyword evidence="1" id="KW-0521">NADP</keyword>
<dbReference type="InterPro" id="IPR013154">
    <property type="entry name" value="ADH-like_N"/>
</dbReference>
<gene>
    <name evidence="4" type="ORF">FN846DRAFT_899517</name>
</gene>